<dbReference type="EMBL" id="ATMH01010981">
    <property type="protein sequence ID" value="EPY16640.1"/>
    <property type="molecule type" value="Genomic_DNA"/>
</dbReference>
<dbReference type="Proteomes" id="UP000015354">
    <property type="component" value="Unassembled WGS sequence"/>
</dbReference>
<dbReference type="PROSITE" id="PS50011">
    <property type="entry name" value="PROTEIN_KINASE_DOM"/>
    <property type="match status" value="1"/>
</dbReference>
<dbReference type="GO" id="GO:0005524">
    <property type="term" value="F:ATP binding"/>
    <property type="evidence" value="ECO:0007669"/>
    <property type="project" value="UniProtKB-KW"/>
</dbReference>
<feature type="domain" description="Protein kinase" evidence="9">
    <location>
        <begin position="1"/>
        <end position="172"/>
    </location>
</feature>
<evidence type="ECO:0000256" key="4">
    <source>
        <dbReference type="ARBA" id="ARBA00022741"/>
    </source>
</evidence>
<keyword evidence="6" id="KW-0067">ATP-binding</keyword>
<reference evidence="10 11" key="1">
    <citation type="journal article" date="2013" name="PLoS ONE">
        <title>Predicting the Proteins of Angomonas deanei, Strigomonas culicis and Their Respective Endosymbionts Reveals New Aspects of the Trypanosomatidae Family.</title>
        <authorList>
            <person name="Motta M.C."/>
            <person name="Martins A.C."/>
            <person name="de Souza S.S."/>
            <person name="Catta-Preta C.M."/>
            <person name="Silva R."/>
            <person name="Klein C.C."/>
            <person name="de Almeida L.G."/>
            <person name="de Lima Cunha O."/>
            <person name="Ciapina L.P."/>
            <person name="Brocchi M."/>
            <person name="Colabardini A.C."/>
            <person name="de Araujo Lima B."/>
            <person name="Machado C.R."/>
            <person name="de Almeida Soares C.M."/>
            <person name="Probst C.M."/>
            <person name="de Menezes C.B."/>
            <person name="Thompson C.E."/>
            <person name="Bartholomeu D.C."/>
            <person name="Gradia D.F."/>
            <person name="Pavoni D.P."/>
            <person name="Grisard E.C."/>
            <person name="Fantinatti-Garboggini F."/>
            <person name="Marchini F.K."/>
            <person name="Rodrigues-Luiz G.F."/>
            <person name="Wagner G."/>
            <person name="Goldman G.H."/>
            <person name="Fietto J.L."/>
            <person name="Elias M.C."/>
            <person name="Goldman M.H."/>
            <person name="Sagot M.F."/>
            <person name="Pereira M."/>
            <person name="Stoco P.H."/>
            <person name="de Mendonca-Neto R.P."/>
            <person name="Teixeira S.M."/>
            <person name="Maciel T.E."/>
            <person name="de Oliveira Mendes T.A."/>
            <person name="Urmenyi T.P."/>
            <person name="de Souza W."/>
            <person name="Schenkman S."/>
            <person name="de Vasconcelos A.T."/>
        </authorList>
    </citation>
    <scope>NUCLEOTIDE SEQUENCE [LARGE SCALE GENOMIC DNA]</scope>
</reference>
<dbReference type="PANTHER" id="PTHR24054">
    <property type="entry name" value="CASEIN KINASE II SUBUNIT ALPHA"/>
    <property type="match status" value="1"/>
</dbReference>
<comment type="caution">
    <text evidence="10">The sequence shown here is derived from an EMBL/GenBank/DDBJ whole genome shotgun (WGS) entry which is preliminary data.</text>
</comment>
<dbReference type="GO" id="GO:0005829">
    <property type="term" value="C:cytosol"/>
    <property type="evidence" value="ECO:0007669"/>
    <property type="project" value="TreeGrafter"/>
</dbReference>
<dbReference type="EC" id="2.7.11.1" evidence="1"/>
<comment type="catalytic activity">
    <reaction evidence="8">
        <text>L-seryl-[protein] + ATP = O-phospho-L-seryl-[protein] + ADP + H(+)</text>
        <dbReference type="Rhea" id="RHEA:17989"/>
        <dbReference type="Rhea" id="RHEA-COMP:9863"/>
        <dbReference type="Rhea" id="RHEA-COMP:11604"/>
        <dbReference type="ChEBI" id="CHEBI:15378"/>
        <dbReference type="ChEBI" id="CHEBI:29999"/>
        <dbReference type="ChEBI" id="CHEBI:30616"/>
        <dbReference type="ChEBI" id="CHEBI:83421"/>
        <dbReference type="ChEBI" id="CHEBI:456216"/>
        <dbReference type="EC" id="2.7.11.1"/>
    </reaction>
</comment>
<dbReference type="GO" id="GO:0051726">
    <property type="term" value="P:regulation of cell cycle"/>
    <property type="evidence" value="ECO:0007669"/>
    <property type="project" value="TreeGrafter"/>
</dbReference>
<evidence type="ECO:0000256" key="6">
    <source>
        <dbReference type="ARBA" id="ARBA00022840"/>
    </source>
</evidence>
<dbReference type="PANTHER" id="PTHR24054:SF0">
    <property type="entry name" value="CASEIN KINASE II SUBUNIT ALPHA"/>
    <property type="match status" value="1"/>
</dbReference>
<dbReference type="SUPFAM" id="SSF56112">
    <property type="entry name" value="Protein kinase-like (PK-like)"/>
    <property type="match status" value="1"/>
</dbReference>
<dbReference type="Gene3D" id="1.10.510.10">
    <property type="entry name" value="Transferase(Phosphotransferase) domain 1"/>
    <property type="match status" value="1"/>
</dbReference>
<dbReference type="OrthoDB" id="10254671at2759"/>
<dbReference type="InterPro" id="IPR045216">
    <property type="entry name" value="CK2_alpha"/>
</dbReference>
<dbReference type="FunFam" id="1.10.510.10:FF:000459">
    <property type="entry name" value="Casein kinase II subunit alpha"/>
    <property type="match status" value="1"/>
</dbReference>
<gene>
    <name evidence="10" type="ORF">STCU_11089</name>
</gene>
<comment type="catalytic activity">
    <reaction evidence="7">
        <text>L-threonyl-[protein] + ATP = O-phospho-L-threonyl-[protein] + ADP + H(+)</text>
        <dbReference type="Rhea" id="RHEA:46608"/>
        <dbReference type="Rhea" id="RHEA-COMP:11060"/>
        <dbReference type="Rhea" id="RHEA-COMP:11605"/>
        <dbReference type="ChEBI" id="CHEBI:15378"/>
        <dbReference type="ChEBI" id="CHEBI:30013"/>
        <dbReference type="ChEBI" id="CHEBI:30616"/>
        <dbReference type="ChEBI" id="CHEBI:61977"/>
        <dbReference type="ChEBI" id="CHEBI:456216"/>
        <dbReference type="EC" id="2.7.11.1"/>
    </reaction>
</comment>
<evidence type="ECO:0000313" key="11">
    <source>
        <dbReference type="Proteomes" id="UP000015354"/>
    </source>
</evidence>
<dbReference type="InterPro" id="IPR000719">
    <property type="entry name" value="Prot_kinase_dom"/>
</dbReference>
<dbReference type="GO" id="GO:0005956">
    <property type="term" value="C:protein kinase CK2 complex"/>
    <property type="evidence" value="ECO:0007669"/>
    <property type="project" value="TreeGrafter"/>
</dbReference>
<keyword evidence="11" id="KW-1185">Reference proteome</keyword>
<accession>S9V1I5</accession>
<keyword evidence="5 10" id="KW-0418">Kinase</keyword>
<keyword evidence="3" id="KW-0808">Transferase</keyword>
<dbReference type="AlphaFoldDB" id="S9V1I5"/>
<evidence type="ECO:0000256" key="1">
    <source>
        <dbReference type="ARBA" id="ARBA00012513"/>
    </source>
</evidence>
<evidence type="ECO:0000313" key="10">
    <source>
        <dbReference type="EMBL" id="EPY16640.1"/>
    </source>
</evidence>
<keyword evidence="4" id="KW-0547">Nucleotide-binding</keyword>
<dbReference type="GO" id="GO:0031981">
    <property type="term" value="C:nuclear lumen"/>
    <property type="evidence" value="ECO:0007669"/>
    <property type="project" value="UniProtKB-ARBA"/>
</dbReference>
<evidence type="ECO:0000256" key="3">
    <source>
        <dbReference type="ARBA" id="ARBA00022679"/>
    </source>
</evidence>
<dbReference type="SMART" id="SM00220">
    <property type="entry name" value="S_TKc"/>
    <property type="match status" value="1"/>
</dbReference>
<evidence type="ECO:0000256" key="7">
    <source>
        <dbReference type="ARBA" id="ARBA00047899"/>
    </source>
</evidence>
<organism evidence="10 11">
    <name type="scientific">Strigomonas culicis</name>
    <dbReference type="NCBI Taxonomy" id="28005"/>
    <lineage>
        <taxon>Eukaryota</taxon>
        <taxon>Discoba</taxon>
        <taxon>Euglenozoa</taxon>
        <taxon>Kinetoplastea</taxon>
        <taxon>Metakinetoplastina</taxon>
        <taxon>Trypanosomatida</taxon>
        <taxon>Trypanosomatidae</taxon>
        <taxon>Strigomonadinae</taxon>
        <taxon>Strigomonas</taxon>
    </lineage>
</organism>
<dbReference type="GO" id="GO:0006357">
    <property type="term" value="P:regulation of transcription by RNA polymerase II"/>
    <property type="evidence" value="ECO:0007669"/>
    <property type="project" value="UniProtKB-ARBA"/>
</dbReference>
<dbReference type="GO" id="GO:0004674">
    <property type="term" value="F:protein serine/threonine kinase activity"/>
    <property type="evidence" value="ECO:0007669"/>
    <property type="project" value="UniProtKB-KW"/>
</dbReference>
<sequence length="196" mass="22503">MHRDVKPNNVCIDHRRRVLKLIDWGLAEFYHPDTSYNARVASRYFKGPELLVELPFYDYRLDMWSLGCMLAGIIFMREPFFKGKDNSDQLVRIVRVLGTDDLNDYLTKNDLKLPAALEAAVRRHTKKPWSTFVTPQNAHLCPPEAIDFLDRLLRIDHTQRIQAREAMQHPYFDCVRAEAEAAAAATMTAAADGPCP</sequence>
<protein>
    <recommendedName>
        <fullName evidence="1">non-specific serine/threonine protein kinase</fullName>
        <ecNumber evidence="1">2.7.11.1</ecNumber>
    </recommendedName>
</protein>
<evidence type="ECO:0000256" key="2">
    <source>
        <dbReference type="ARBA" id="ARBA00022527"/>
    </source>
</evidence>
<evidence type="ECO:0000256" key="8">
    <source>
        <dbReference type="ARBA" id="ARBA00048679"/>
    </source>
</evidence>
<dbReference type="Pfam" id="PF00069">
    <property type="entry name" value="Pkinase"/>
    <property type="match status" value="1"/>
</dbReference>
<evidence type="ECO:0000259" key="9">
    <source>
        <dbReference type="PROSITE" id="PS50011"/>
    </source>
</evidence>
<evidence type="ECO:0000256" key="5">
    <source>
        <dbReference type="ARBA" id="ARBA00022777"/>
    </source>
</evidence>
<keyword evidence="2" id="KW-0723">Serine/threonine-protein kinase</keyword>
<dbReference type="InterPro" id="IPR011009">
    <property type="entry name" value="Kinase-like_dom_sf"/>
</dbReference>
<proteinExistence type="predicted"/>
<name>S9V1I5_9TRYP</name>